<keyword evidence="15" id="KW-0812">Transmembrane</keyword>
<dbReference type="InterPro" id="IPR036615">
    <property type="entry name" value="Mur_ligase_C_dom_sf"/>
</dbReference>
<comment type="similarity">
    <text evidence="14">Belongs to the MurCDEF family.</text>
</comment>
<accession>A0A1H3XJF2</accession>
<keyword evidence="6 14" id="KW-0132">Cell division</keyword>
<dbReference type="Proteomes" id="UP000198820">
    <property type="component" value="Unassembled WGS sequence"/>
</dbReference>
<dbReference type="InterPro" id="IPR005758">
    <property type="entry name" value="UDP-N-AcMur_Ala_ligase_MurC"/>
</dbReference>
<dbReference type="UniPathway" id="UPA00219"/>
<keyword evidence="9 14" id="KW-0133">Cell shape</keyword>
<name>A0A1H3XJF2_9FLAO</name>
<evidence type="ECO:0000256" key="13">
    <source>
        <dbReference type="ARBA" id="ARBA00047833"/>
    </source>
</evidence>
<dbReference type="RefSeq" id="WP_093239753.1">
    <property type="nucleotide sequence ID" value="NZ_FNQF01000002.1"/>
</dbReference>
<keyword evidence="11 14" id="KW-0131">Cell cycle</keyword>
<dbReference type="GO" id="GO:0051301">
    <property type="term" value="P:cell division"/>
    <property type="evidence" value="ECO:0007669"/>
    <property type="project" value="UniProtKB-KW"/>
</dbReference>
<evidence type="ECO:0000256" key="9">
    <source>
        <dbReference type="ARBA" id="ARBA00022960"/>
    </source>
</evidence>
<dbReference type="SUPFAM" id="SSF53623">
    <property type="entry name" value="MurD-like peptide ligases, catalytic domain"/>
    <property type="match status" value="1"/>
</dbReference>
<feature type="domain" description="Mur ligase central" evidence="18">
    <location>
        <begin position="116"/>
        <end position="285"/>
    </location>
</feature>
<dbReference type="GO" id="GO:0005737">
    <property type="term" value="C:cytoplasm"/>
    <property type="evidence" value="ECO:0007669"/>
    <property type="project" value="UniProtKB-SubCell"/>
</dbReference>
<dbReference type="HAMAP" id="MF_00046">
    <property type="entry name" value="MurC"/>
    <property type="match status" value="1"/>
</dbReference>
<keyword evidence="8 14" id="KW-0067">ATP-binding</keyword>
<proteinExistence type="inferred from homology"/>
<feature type="domain" description="Mur ligase C-terminal" evidence="17">
    <location>
        <begin position="309"/>
        <end position="433"/>
    </location>
</feature>
<evidence type="ECO:0000256" key="5">
    <source>
        <dbReference type="ARBA" id="ARBA00022598"/>
    </source>
</evidence>
<gene>
    <name evidence="14" type="primary">murC</name>
    <name evidence="19" type="ORF">SAMN05421540_102363</name>
</gene>
<feature type="binding site" evidence="14">
    <location>
        <begin position="118"/>
        <end position="124"/>
    </location>
    <ligand>
        <name>ATP</name>
        <dbReference type="ChEBI" id="CHEBI:30616"/>
    </ligand>
</feature>
<dbReference type="InterPro" id="IPR013221">
    <property type="entry name" value="Mur_ligase_cen"/>
</dbReference>
<dbReference type="InterPro" id="IPR000713">
    <property type="entry name" value="Mur_ligase_N"/>
</dbReference>
<dbReference type="GO" id="GO:0008763">
    <property type="term" value="F:UDP-N-acetylmuramate-L-alanine ligase activity"/>
    <property type="evidence" value="ECO:0007669"/>
    <property type="project" value="UniProtKB-UniRule"/>
</dbReference>
<keyword evidence="7 14" id="KW-0547">Nucleotide-binding</keyword>
<comment type="pathway">
    <text evidence="2 14">Cell wall biogenesis; peptidoglycan biosynthesis.</text>
</comment>
<dbReference type="EC" id="6.3.2.8" evidence="3 14"/>
<dbReference type="InterPro" id="IPR004101">
    <property type="entry name" value="Mur_ligase_C"/>
</dbReference>
<dbReference type="PANTHER" id="PTHR43445">
    <property type="entry name" value="UDP-N-ACETYLMURAMATE--L-ALANINE LIGASE-RELATED"/>
    <property type="match status" value="1"/>
</dbReference>
<dbReference type="NCBIfam" id="TIGR01082">
    <property type="entry name" value="murC"/>
    <property type="match status" value="1"/>
</dbReference>
<comment type="function">
    <text evidence="14">Cell wall formation.</text>
</comment>
<dbReference type="Gene3D" id="3.40.1190.10">
    <property type="entry name" value="Mur-like, catalytic domain"/>
    <property type="match status" value="1"/>
</dbReference>
<dbReference type="Pfam" id="PF02875">
    <property type="entry name" value="Mur_ligase_C"/>
    <property type="match status" value="1"/>
</dbReference>
<evidence type="ECO:0000259" key="16">
    <source>
        <dbReference type="Pfam" id="PF01225"/>
    </source>
</evidence>
<dbReference type="Gene3D" id="3.90.190.20">
    <property type="entry name" value="Mur ligase, C-terminal domain"/>
    <property type="match status" value="1"/>
</dbReference>
<evidence type="ECO:0000256" key="14">
    <source>
        <dbReference type="HAMAP-Rule" id="MF_00046"/>
    </source>
</evidence>
<evidence type="ECO:0000313" key="20">
    <source>
        <dbReference type="Proteomes" id="UP000198820"/>
    </source>
</evidence>
<keyword evidence="5 14" id="KW-0436">Ligase</keyword>
<protein>
    <recommendedName>
        <fullName evidence="3 14">UDP-N-acetylmuramate--L-alanine ligase</fullName>
        <ecNumber evidence="3 14">6.3.2.8</ecNumber>
    </recommendedName>
    <alternativeName>
        <fullName evidence="14">UDP-N-acetylmuramoyl-L-alanine synthetase</fullName>
    </alternativeName>
</protein>
<dbReference type="GO" id="GO:0009252">
    <property type="term" value="P:peptidoglycan biosynthetic process"/>
    <property type="evidence" value="ECO:0007669"/>
    <property type="project" value="UniProtKB-UniRule"/>
</dbReference>
<evidence type="ECO:0000256" key="10">
    <source>
        <dbReference type="ARBA" id="ARBA00022984"/>
    </source>
</evidence>
<evidence type="ECO:0000256" key="8">
    <source>
        <dbReference type="ARBA" id="ARBA00022840"/>
    </source>
</evidence>
<evidence type="ECO:0000256" key="3">
    <source>
        <dbReference type="ARBA" id="ARBA00012211"/>
    </source>
</evidence>
<dbReference type="SUPFAM" id="SSF53244">
    <property type="entry name" value="MurD-like peptide ligases, peptide-binding domain"/>
    <property type="match status" value="1"/>
</dbReference>
<dbReference type="PANTHER" id="PTHR43445:SF3">
    <property type="entry name" value="UDP-N-ACETYLMURAMATE--L-ALANINE LIGASE"/>
    <property type="match status" value="1"/>
</dbReference>
<comment type="subcellular location">
    <subcellularLocation>
        <location evidence="1 14">Cytoplasm</location>
    </subcellularLocation>
</comment>
<dbReference type="SUPFAM" id="SSF51984">
    <property type="entry name" value="MurCD N-terminal domain"/>
    <property type="match status" value="1"/>
</dbReference>
<keyword evidence="4 14" id="KW-0963">Cytoplasm</keyword>
<dbReference type="Gene3D" id="3.40.50.720">
    <property type="entry name" value="NAD(P)-binding Rossmann-like Domain"/>
    <property type="match status" value="1"/>
</dbReference>
<feature type="domain" description="Mur ligase N-terminal catalytic" evidence="16">
    <location>
        <begin position="10"/>
        <end position="108"/>
    </location>
</feature>
<dbReference type="AlphaFoldDB" id="A0A1H3XJF2"/>
<feature type="transmembrane region" description="Helical" evidence="15">
    <location>
        <begin position="7"/>
        <end position="27"/>
    </location>
</feature>
<sequence length="448" mass="50787">MRAFKNIKNIFFIGIGGIGMSSLARYFNQNGFAVSGYDRTKTDLIQNLEKEGVQFISEFNLKALQEFSKEETLVVYTAAIQANNPLLIYFNEQNFKCLKRAKVLGEITTGTPTLAVAGTHGKTTTSAMLAFMLYKAGLKVTGFLGGILNNFNSNYISTGSDVFVVEADEFDRSFMSLSPTHACVIAMDPDHLDIYETKEAFEKTFIDFLQKISSKDQIFISEEIDLEGKKISLNSINTEIYIENICIKNGHFYFDYISEDIQLRNIQSNLPGKHNVINSAMALSLATSYAPEHAQVYADALSDFEGIQRRFNKVIDTDELVLIDDYAHHPKEIEAVLDAVNDLYPDEKKSVIFQPHLYTRTRDFADEFIKVLNGFDEVNLLEIYPAREEPIEGINAEFLYHKIKREKYIIEKEEIKDKVFKNKNRIVLMLGAGDIGVEVQKLLKTIAL</sequence>
<dbReference type="GO" id="GO:0008360">
    <property type="term" value="P:regulation of cell shape"/>
    <property type="evidence" value="ECO:0007669"/>
    <property type="project" value="UniProtKB-KW"/>
</dbReference>
<evidence type="ECO:0000256" key="15">
    <source>
        <dbReference type="SAM" id="Phobius"/>
    </source>
</evidence>
<evidence type="ECO:0000256" key="6">
    <source>
        <dbReference type="ARBA" id="ARBA00022618"/>
    </source>
</evidence>
<keyword evidence="15" id="KW-0472">Membrane</keyword>
<dbReference type="Pfam" id="PF08245">
    <property type="entry name" value="Mur_ligase_M"/>
    <property type="match status" value="1"/>
</dbReference>
<organism evidence="19 20">
    <name type="scientific">Psychroflexus halocasei</name>
    <dbReference type="NCBI Taxonomy" id="908615"/>
    <lineage>
        <taxon>Bacteria</taxon>
        <taxon>Pseudomonadati</taxon>
        <taxon>Bacteroidota</taxon>
        <taxon>Flavobacteriia</taxon>
        <taxon>Flavobacteriales</taxon>
        <taxon>Flavobacteriaceae</taxon>
        <taxon>Psychroflexus</taxon>
    </lineage>
</organism>
<evidence type="ECO:0000313" key="19">
    <source>
        <dbReference type="EMBL" id="SDZ98742.1"/>
    </source>
</evidence>
<evidence type="ECO:0000259" key="17">
    <source>
        <dbReference type="Pfam" id="PF02875"/>
    </source>
</evidence>
<dbReference type="STRING" id="908615.SAMN05421540_102363"/>
<evidence type="ECO:0000256" key="4">
    <source>
        <dbReference type="ARBA" id="ARBA00022490"/>
    </source>
</evidence>
<dbReference type="Pfam" id="PF01225">
    <property type="entry name" value="Mur_ligase"/>
    <property type="match status" value="1"/>
</dbReference>
<evidence type="ECO:0000256" key="12">
    <source>
        <dbReference type="ARBA" id="ARBA00023316"/>
    </source>
</evidence>
<reference evidence="19 20" key="1">
    <citation type="submission" date="2016-10" db="EMBL/GenBank/DDBJ databases">
        <authorList>
            <person name="de Groot N.N."/>
        </authorList>
    </citation>
    <scope>NUCLEOTIDE SEQUENCE [LARGE SCALE GENOMIC DNA]</scope>
    <source>
        <strain evidence="19 20">DSM 23581</strain>
    </source>
</reference>
<keyword evidence="12 14" id="KW-0961">Cell wall biogenesis/degradation</keyword>
<dbReference type="InterPro" id="IPR050061">
    <property type="entry name" value="MurCDEF_pg_biosynth"/>
</dbReference>
<comment type="catalytic activity">
    <reaction evidence="13 14">
        <text>UDP-N-acetyl-alpha-D-muramate + L-alanine + ATP = UDP-N-acetyl-alpha-D-muramoyl-L-alanine + ADP + phosphate + H(+)</text>
        <dbReference type="Rhea" id="RHEA:23372"/>
        <dbReference type="ChEBI" id="CHEBI:15378"/>
        <dbReference type="ChEBI" id="CHEBI:30616"/>
        <dbReference type="ChEBI" id="CHEBI:43474"/>
        <dbReference type="ChEBI" id="CHEBI:57972"/>
        <dbReference type="ChEBI" id="CHEBI:70757"/>
        <dbReference type="ChEBI" id="CHEBI:83898"/>
        <dbReference type="ChEBI" id="CHEBI:456216"/>
        <dbReference type="EC" id="6.3.2.8"/>
    </reaction>
</comment>
<evidence type="ECO:0000256" key="2">
    <source>
        <dbReference type="ARBA" id="ARBA00004752"/>
    </source>
</evidence>
<dbReference type="InterPro" id="IPR036565">
    <property type="entry name" value="Mur-like_cat_sf"/>
</dbReference>
<dbReference type="GO" id="GO:0071555">
    <property type="term" value="P:cell wall organization"/>
    <property type="evidence" value="ECO:0007669"/>
    <property type="project" value="UniProtKB-KW"/>
</dbReference>
<keyword evidence="20" id="KW-1185">Reference proteome</keyword>
<evidence type="ECO:0000256" key="1">
    <source>
        <dbReference type="ARBA" id="ARBA00004496"/>
    </source>
</evidence>
<keyword evidence="15" id="KW-1133">Transmembrane helix</keyword>
<dbReference type="EMBL" id="FNQF01000002">
    <property type="protein sequence ID" value="SDZ98742.1"/>
    <property type="molecule type" value="Genomic_DNA"/>
</dbReference>
<evidence type="ECO:0000256" key="11">
    <source>
        <dbReference type="ARBA" id="ARBA00023306"/>
    </source>
</evidence>
<evidence type="ECO:0000259" key="18">
    <source>
        <dbReference type="Pfam" id="PF08245"/>
    </source>
</evidence>
<keyword evidence="10 14" id="KW-0573">Peptidoglycan synthesis</keyword>
<evidence type="ECO:0000256" key="7">
    <source>
        <dbReference type="ARBA" id="ARBA00022741"/>
    </source>
</evidence>
<dbReference type="GO" id="GO:0005524">
    <property type="term" value="F:ATP binding"/>
    <property type="evidence" value="ECO:0007669"/>
    <property type="project" value="UniProtKB-UniRule"/>
</dbReference>